<evidence type="ECO:0000256" key="5">
    <source>
        <dbReference type="ARBA" id="ARBA00023136"/>
    </source>
</evidence>
<keyword evidence="7 8" id="KW-0807">Transducer</keyword>
<evidence type="ECO:0000256" key="8">
    <source>
        <dbReference type="RuleBase" id="RU363108"/>
    </source>
</evidence>
<comment type="caution">
    <text evidence="8">Lacks conserved residue(s) required for the propagation of feature annotation.</text>
</comment>
<dbReference type="GO" id="GO:0007165">
    <property type="term" value="P:signal transduction"/>
    <property type="evidence" value="ECO:0007669"/>
    <property type="project" value="UniProtKB-KW"/>
</dbReference>
<comment type="similarity">
    <text evidence="8">Belongs to the insect chemoreceptor superfamily. Gustatory receptor (GR) family.</text>
</comment>
<keyword evidence="4 8" id="KW-1133">Transmembrane helix</keyword>
<evidence type="ECO:0000256" key="6">
    <source>
        <dbReference type="ARBA" id="ARBA00023170"/>
    </source>
</evidence>
<sequence>MRRDIILKPSSDLCNKVYRYFSVIQYFVYKLHGLSPWTLKVSEMFKKNSRIEDDLNQVFKISYIGSFYNILLMLGIVLYRIYLENALRQSNEILDDTQFDLPEEIPGEKFGSKSFVKFTSITWLMETISVLWIQLFYVYKQKSMINIINRLSNVDRKLNIRVDSYAKKILIYFIFMLNFLFVSARIILAIPIEASPVISIVYENFPTVMYSWIIVQFIILLTILEEQFKALNLSIKTSNFSQISRSMVGLSLMEESAFQEIDHLESLYIELYDICEEINNFYELLLLMSILCFNYNLILFISFFILNGSFPSEIFEILFFLAQVIFVPWVIFLTLVLTFAVSKTIDQSQETGPLIILLSEQCPMNPQVIERLVKFSRDLLFFKVEFSAWGTLPLDRNLLGIVCGTVTTFVVIIVA</sequence>
<feature type="transmembrane region" description="Helical" evidence="8">
    <location>
        <begin position="317"/>
        <end position="341"/>
    </location>
</feature>
<evidence type="ECO:0000256" key="3">
    <source>
        <dbReference type="ARBA" id="ARBA00022692"/>
    </source>
</evidence>
<evidence type="ECO:0000256" key="2">
    <source>
        <dbReference type="ARBA" id="ARBA00022475"/>
    </source>
</evidence>
<organism evidence="9 10">
    <name type="scientific">Cotesia glomerata</name>
    <name type="common">Lepidopteran parasitic wasp</name>
    <name type="synonym">Apanteles glomeratus</name>
    <dbReference type="NCBI Taxonomy" id="32391"/>
    <lineage>
        <taxon>Eukaryota</taxon>
        <taxon>Metazoa</taxon>
        <taxon>Ecdysozoa</taxon>
        <taxon>Arthropoda</taxon>
        <taxon>Hexapoda</taxon>
        <taxon>Insecta</taxon>
        <taxon>Pterygota</taxon>
        <taxon>Neoptera</taxon>
        <taxon>Endopterygota</taxon>
        <taxon>Hymenoptera</taxon>
        <taxon>Apocrita</taxon>
        <taxon>Ichneumonoidea</taxon>
        <taxon>Braconidae</taxon>
        <taxon>Microgastrinae</taxon>
        <taxon>Cotesia</taxon>
    </lineage>
</organism>
<dbReference type="GO" id="GO:0050909">
    <property type="term" value="P:sensory perception of taste"/>
    <property type="evidence" value="ECO:0007669"/>
    <property type="project" value="InterPro"/>
</dbReference>
<evidence type="ECO:0000313" key="10">
    <source>
        <dbReference type="Proteomes" id="UP000826195"/>
    </source>
</evidence>
<feature type="transmembrane region" description="Helical" evidence="8">
    <location>
        <begin position="121"/>
        <end position="139"/>
    </location>
</feature>
<dbReference type="GO" id="GO:0030424">
    <property type="term" value="C:axon"/>
    <property type="evidence" value="ECO:0007669"/>
    <property type="project" value="TreeGrafter"/>
</dbReference>
<evidence type="ECO:0000256" key="1">
    <source>
        <dbReference type="ARBA" id="ARBA00004651"/>
    </source>
</evidence>
<reference evidence="9 10" key="1">
    <citation type="journal article" date="2021" name="J. Hered.">
        <title>A chromosome-level genome assembly of the parasitoid wasp, Cotesia glomerata (Hymenoptera: Braconidae).</title>
        <authorList>
            <person name="Pinto B.J."/>
            <person name="Weis J.J."/>
            <person name="Gamble T."/>
            <person name="Ode P.J."/>
            <person name="Paul R."/>
            <person name="Zaspel J.M."/>
        </authorList>
    </citation>
    <scope>NUCLEOTIDE SEQUENCE [LARGE SCALE GENOMIC DNA]</scope>
    <source>
        <strain evidence="9">CgM1</strain>
    </source>
</reference>
<dbReference type="InterPro" id="IPR013604">
    <property type="entry name" value="7TM_chemorcpt"/>
</dbReference>
<dbReference type="Proteomes" id="UP000826195">
    <property type="component" value="Unassembled WGS sequence"/>
</dbReference>
<dbReference type="PANTHER" id="PTHR21143">
    <property type="entry name" value="INVERTEBRATE GUSTATORY RECEPTOR"/>
    <property type="match status" value="1"/>
</dbReference>
<dbReference type="GO" id="GO:0030425">
    <property type="term" value="C:dendrite"/>
    <property type="evidence" value="ECO:0007669"/>
    <property type="project" value="TreeGrafter"/>
</dbReference>
<keyword evidence="5 8" id="KW-0472">Membrane</keyword>
<comment type="function">
    <text evidence="8">Gustatory receptor which mediates acceptance or avoidance behavior, depending on its substrates.</text>
</comment>
<keyword evidence="2 8" id="KW-1003">Cell membrane</keyword>
<dbReference type="GO" id="GO:0007635">
    <property type="term" value="P:chemosensory behavior"/>
    <property type="evidence" value="ECO:0007669"/>
    <property type="project" value="TreeGrafter"/>
</dbReference>
<dbReference type="EMBL" id="JAHXZJ010001864">
    <property type="protein sequence ID" value="KAH0550710.1"/>
    <property type="molecule type" value="Genomic_DNA"/>
</dbReference>
<feature type="transmembrane region" description="Helical" evidence="8">
    <location>
        <begin position="284"/>
        <end position="305"/>
    </location>
</feature>
<evidence type="ECO:0000313" key="9">
    <source>
        <dbReference type="EMBL" id="KAH0550710.1"/>
    </source>
</evidence>
<keyword evidence="3 8" id="KW-0812">Transmembrane</keyword>
<proteinExistence type="inferred from homology"/>
<evidence type="ECO:0000256" key="4">
    <source>
        <dbReference type="ARBA" id="ARBA00022989"/>
    </source>
</evidence>
<dbReference type="PANTHER" id="PTHR21143:SF133">
    <property type="entry name" value="GUSTATORY AND PHEROMONE RECEPTOR 32A-RELATED"/>
    <property type="match status" value="1"/>
</dbReference>
<dbReference type="GO" id="GO:0005886">
    <property type="term" value="C:plasma membrane"/>
    <property type="evidence" value="ECO:0007669"/>
    <property type="project" value="UniProtKB-SubCell"/>
</dbReference>
<keyword evidence="6 8" id="KW-0675">Receptor</keyword>
<dbReference type="GO" id="GO:0008049">
    <property type="term" value="P:male courtship behavior"/>
    <property type="evidence" value="ECO:0007669"/>
    <property type="project" value="TreeGrafter"/>
</dbReference>
<dbReference type="AlphaFoldDB" id="A0AAV7IEG0"/>
<accession>A0AAV7IEG0</accession>
<comment type="caution">
    <text evidence="9">The sequence shown here is derived from an EMBL/GenBank/DDBJ whole genome shotgun (WGS) entry which is preliminary data.</text>
</comment>
<gene>
    <name evidence="9" type="ORF">KQX54_020595</name>
</gene>
<dbReference type="Pfam" id="PF08395">
    <property type="entry name" value="7tm_7"/>
    <property type="match status" value="1"/>
</dbReference>
<dbReference type="GO" id="GO:0043025">
    <property type="term" value="C:neuronal cell body"/>
    <property type="evidence" value="ECO:0007669"/>
    <property type="project" value="TreeGrafter"/>
</dbReference>
<feature type="transmembrane region" description="Helical" evidence="8">
    <location>
        <begin position="169"/>
        <end position="192"/>
    </location>
</feature>
<evidence type="ECO:0000256" key="7">
    <source>
        <dbReference type="ARBA" id="ARBA00023224"/>
    </source>
</evidence>
<comment type="subcellular location">
    <subcellularLocation>
        <location evidence="1 8">Cell membrane</location>
        <topology evidence="1 8">Multi-pass membrane protein</topology>
    </subcellularLocation>
</comment>
<name>A0AAV7IEG0_COTGL</name>
<protein>
    <recommendedName>
        <fullName evidence="8">Gustatory receptor</fullName>
    </recommendedName>
</protein>
<feature type="transmembrane region" description="Helical" evidence="8">
    <location>
        <begin position="204"/>
        <end position="224"/>
    </location>
</feature>
<feature type="transmembrane region" description="Helical" evidence="8">
    <location>
        <begin position="61"/>
        <end position="82"/>
    </location>
</feature>
<keyword evidence="10" id="KW-1185">Reference proteome</keyword>